<accession>A0A0K2ZF44</accession>
<sequence length="176" mass="18443">MSKQSKAKRDKRKKQQPKRGFARLGREQPIANHAVLQDDSGRVLAAIGLQGSEWLLSVGGQTMGNADNPVPMLAMLKHLANVQEQEGNTITLDYSTQLQQMIDDLAADEGQTAAEYLDALVAEFAEGDDAAAEAEEEEGVATAGDVAVDADAIAADTTAGDASAPAADADSKHKPA</sequence>
<gene>
    <name evidence="2" type="ORF">XTPLMG730_0755</name>
</gene>
<feature type="region of interest" description="Disordered" evidence="1">
    <location>
        <begin position="157"/>
        <end position="176"/>
    </location>
</feature>
<reference evidence="2 3" key="1">
    <citation type="submission" date="2015-07" db="EMBL/GenBank/DDBJ databases">
        <authorList>
            <person name="Noorani M."/>
        </authorList>
    </citation>
    <scope>NUCLEOTIDE SEQUENCE [LARGE SCALE GENOMIC DNA]</scope>
    <source>
        <strain evidence="2">LMG730</strain>
    </source>
</reference>
<feature type="compositionally biased region" description="Basic residues" evidence="1">
    <location>
        <begin position="1"/>
        <end position="21"/>
    </location>
</feature>
<name>A0A0K2ZF44_9XANT</name>
<evidence type="ECO:0000256" key="1">
    <source>
        <dbReference type="SAM" id="MobiDB-lite"/>
    </source>
</evidence>
<dbReference type="AlphaFoldDB" id="A0A0K2ZF44"/>
<feature type="compositionally biased region" description="Low complexity" evidence="1">
    <location>
        <begin position="157"/>
        <end position="168"/>
    </location>
</feature>
<evidence type="ECO:0000313" key="2">
    <source>
        <dbReference type="EMBL" id="CTP84351.1"/>
    </source>
</evidence>
<feature type="region of interest" description="Disordered" evidence="1">
    <location>
        <begin position="1"/>
        <end position="28"/>
    </location>
</feature>
<organism evidence="2 3">
    <name type="scientific">Xanthomonas graminis pv. phlei</name>
    <dbReference type="NCBI Taxonomy" id="487906"/>
    <lineage>
        <taxon>Bacteria</taxon>
        <taxon>Pseudomonadati</taxon>
        <taxon>Pseudomonadota</taxon>
        <taxon>Gammaproteobacteria</taxon>
        <taxon>Lysobacterales</taxon>
        <taxon>Lysobacteraceae</taxon>
        <taxon>Xanthomonas</taxon>
        <taxon>Xanthomonas translucens group</taxon>
        <taxon>Xanthomonas graminis</taxon>
    </lineage>
</organism>
<proteinExistence type="predicted"/>
<protein>
    <submittedName>
        <fullName evidence="2">Uncharacterized protein</fullName>
    </submittedName>
</protein>
<dbReference type="RefSeq" id="WP_053837276.1">
    <property type="nucleotide sequence ID" value="NZ_CP076251.1"/>
</dbReference>
<evidence type="ECO:0000313" key="3">
    <source>
        <dbReference type="Proteomes" id="UP000045978"/>
    </source>
</evidence>
<dbReference type="Proteomes" id="UP000045978">
    <property type="component" value="Unassembled WGS sequence"/>
</dbReference>
<dbReference type="EMBL" id="CXOJ01000013">
    <property type="protein sequence ID" value="CTP84351.1"/>
    <property type="molecule type" value="Genomic_DNA"/>
</dbReference>